<keyword evidence="2" id="KW-1185">Reference proteome</keyword>
<gene>
    <name evidence="1" type="ORF">QO010_000022</name>
</gene>
<dbReference type="RefSeq" id="WP_307344446.1">
    <property type="nucleotide sequence ID" value="NZ_JAUSVS010000001.1"/>
</dbReference>
<comment type="caution">
    <text evidence="1">The sequence shown here is derived from an EMBL/GenBank/DDBJ whole genome shotgun (WGS) entry which is preliminary data.</text>
</comment>
<accession>A0ABU0IK10</accession>
<evidence type="ECO:0000313" key="2">
    <source>
        <dbReference type="Proteomes" id="UP001228905"/>
    </source>
</evidence>
<sequence length="80" mass="8622">MVKVIVASLKPSPKGGRSTVAVTKKRVRDTEGQIKTLRTLDAASATFGDDFQYVFGRNVAKARKDNKRTAGVTDAAVAKR</sequence>
<evidence type="ECO:0000313" key="1">
    <source>
        <dbReference type="EMBL" id="MDQ0462274.1"/>
    </source>
</evidence>
<name>A0ABU0IK10_9CAUL</name>
<dbReference type="Proteomes" id="UP001228905">
    <property type="component" value="Unassembled WGS sequence"/>
</dbReference>
<proteinExistence type="predicted"/>
<protein>
    <submittedName>
        <fullName evidence="1">Uncharacterized protein</fullName>
    </submittedName>
</protein>
<reference evidence="1 2" key="1">
    <citation type="submission" date="2023-07" db="EMBL/GenBank/DDBJ databases">
        <title>Genomic Encyclopedia of Type Strains, Phase IV (KMG-IV): sequencing the most valuable type-strain genomes for metagenomic binning, comparative biology and taxonomic classification.</title>
        <authorList>
            <person name="Goeker M."/>
        </authorList>
    </citation>
    <scope>NUCLEOTIDE SEQUENCE [LARGE SCALE GENOMIC DNA]</scope>
    <source>
        <strain evidence="1 2">DSM 18695</strain>
    </source>
</reference>
<dbReference type="EMBL" id="JAUSVS010000001">
    <property type="protein sequence ID" value="MDQ0462274.1"/>
    <property type="molecule type" value="Genomic_DNA"/>
</dbReference>
<organism evidence="1 2">
    <name type="scientific">Caulobacter ginsengisoli</name>
    <dbReference type="NCBI Taxonomy" id="400775"/>
    <lineage>
        <taxon>Bacteria</taxon>
        <taxon>Pseudomonadati</taxon>
        <taxon>Pseudomonadota</taxon>
        <taxon>Alphaproteobacteria</taxon>
        <taxon>Caulobacterales</taxon>
        <taxon>Caulobacteraceae</taxon>
        <taxon>Caulobacter</taxon>
    </lineage>
</organism>